<evidence type="ECO:0000313" key="3">
    <source>
        <dbReference type="Proteomes" id="UP001055712"/>
    </source>
</evidence>
<dbReference type="InterPro" id="IPR036249">
    <property type="entry name" value="Thioredoxin-like_sf"/>
</dbReference>
<dbReference type="InterPro" id="IPR004045">
    <property type="entry name" value="Glutathione_S-Trfase_N"/>
</dbReference>
<dbReference type="PROSITE" id="PS51354">
    <property type="entry name" value="GLUTAREDOXIN_2"/>
    <property type="match status" value="1"/>
</dbReference>
<gene>
    <name evidence="2" type="ORF">D9Q98_001245</name>
</gene>
<keyword evidence="3" id="KW-1185">Reference proteome</keyword>
<dbReference type="EMBL" id="SIDB01000001">
    <property type="protein sequence ID" value="KAI3438828.1"/>
    <property type="molecule type" value="Genomic_DNA"/>
</dbReference>
<feature type="domain" description="GST N-terminal" evidence="1">
    <location>
        <begin position="116"/>
        <end position="198"/>
    </location>
</feature>
<reference evidence="2" key="2">
    <citation type="submission" date="2020-11" db="EMBL/GenBank/DDBJ databases">
        <authorList>
            <person name="Cecchin M."/>
            <person name="Marcolungo L."/>
            <person name="Rossato M."/>
            <person name="Girolomoni L."/>
            <person name="Cosentino E."/>
            <person name="Cuine S."/>
            <person name="Li-Beisson Y."/>
            <person name="Delledonne M."/>
            <person name="Ballottari M."/>
        </authorList>
    </citation>
    <scope>NUCLEOTIDE SEQUENCE</scope>
    <source>
        <strain evidence="2">211/11P</strain>
        <tissue evidence="2">Whole cell</tissue>
    </source>
</reference>
<protein>
    <recommendedName>
        <fullName evidence="1">GST N-terminal domain-containing protein</fullName>
    </recommendedName>
</protein>
<evidence type="ECO:0000313" key="2">
    <source>
        <dbReference type="EMBL" id="KAI3438828.1"/>
    </source>
</evidence>
<dbReference type="PANTHER" id="PTHR45288:SF1">
    <property type="entry name" value="THIOREDOXIN FAMILY PROTEIN"/>
    <property type="match status" value="1"/>
</dbReference>
<sequence length="314" mass="34424">MLSSLNAPAASLVKPATSAAPARGRAVISKAQGSAQQKELQLIGPEPQRFAVAKGQLTTIASAAFPFLMRLGSGGFVSGYSVSLVKDDGKYAMLEGLGRKMREESAALSGFNRPQQPITLYEFEGCPFCRKVREAVNILDLDVLFKPCPKDGPNWRPEANQKGGKRMFPYMVDDNTGTAMYESDAIISYLFNTYGDGKVPLGLRLGPLTAISCGLAMLPRALKGSAYTPSKLPTQPLVYWGYEASPFCKVVREKLCELELPHIQRSCARGSPKRQELYERRGRFQAPYLEDPNTGKAMFESASIIQYLQDTYAV</sequence>
<dbReference type="OrthoDB" id="422574at2759"/>
<comment type="caution">
    <text evidence="2">The sequence shown here is derived from an EMBL/GenBank/DDBJ whole genome shotgun (WGS) entry which is preliminary data.</text>
</comment>
<feature type="domain" description="GST N-terminal" evidence="1">
    <location>
        <begin position="235"/>
        <end position="314"/>
    </location>
</feature>
<reference evidence="2" key="1">
    <citation type="journal article" date="2019" name="Plant J.">
        <title>Chlorella vulgaris genome assembly and annotation reveals the molecular basis for metabolic acclimation to high light conditions.</title>
        <authorList>
            <person name="Cecchin M."/>
            <person name="Marcolungo L."/>
            <person name="Rossato M."/>
            <person name="Girolomoni L."/>
            <person name="Cosentino E."/>
            <person name="Cuine S."/>
            <person name="Li-Beisson Y."/>
            <person name="Delledonne M."/>
            <person name="Ballottari M."/>
        </authorList>
    </citation>
    <scope>NUCLEOTIDE SEQUENCE</scope>
    <source>
        <strain evidence="2">211/11P</strain>
    </source>
</reference>
<proteinExistence type="predicted"/>
<dbReference type="GO" id="GO:0009507">
    <property type="term" value="C:chloroplast"/>
    <property type="evidence" value="ECO:0007669"/>
    <property type="project" value="TreeGrafter"/>
</dbReference>
<dbReference type="PROSITE" id="PS50404">
    <property type="entry name" value="GST_NTER"/>
    <property type="match status" value="2"/>
</dbReference>
<dbReference type="SUPFAM" id="SSF52833">
    <property type="entry name" value="Thioredoxin-like"/>
    <property type="match status" value="2"/>
</dbReference>
<dbReference type="FunFam" id="3.40.30.10:FF:000138">
    <property type="entry name" value="Thioredoxin family protein"/>
    <property type="match status" value="1"/>
</dbReference>
<name>A0A9D4U026_CHLVU</name>
<dbReference type="SFLD" id="SFLDS00019">
    <property type="entry name" value="Glutathione_Transferase_(cytos"/>
    <property type="match status" value="1"/>
</dbReference>
<dbReference type="Pfam" id="PF13417">
    <property type="entry name" value="GST_N_3"/>
    <property type="match status" value="2"/>
</dbReference>
<dbReference type="AlphaFoldDB" id="A0A9D4U026"/>
<dbReference type="Proteomes" id="UP001055712">
    <property type="component" value="Unassembled WGS sequence"/>
</dbReference>
<dbReference type="SFLD" id="SFLDG01202">
    <property type="entry name" value="SUF2.2"/>
    <property type="match status" value="1"/>
</dbReference>
<organism evidence="2 3">
    <name type="scientific">Chlorella vulgaris</name>
    <name type="common">Green alga</name>
    <dbReference type="NCBI Taxonomy" id="3077"/>
    <lineage>
        <taxon>Eukaryota</taxon>
        <taxon>Viridiplantae</taxon>
        <taxon>Chlorophyta</taxon>
        <taxon>core chlorophytes</taxon>
        <taxon>Trebouxiophyceae</taxon>
        <taxon>Chlorellales</taxon>
        <taxon>Chlorellaceae</taxon>
        <taxon>Chlorella clade</taxon>
        <taxon>Chlorella</taxon>
    </lineage>
</organism>
<dbReference type="SFLD" id="SFLDG01181">
    <property type="entry name" value="SUF2"/>
    <property type="match status" value="1"/>
</dbReference>
<dbReference type="PANTHER" id="PTHR45288">
    <property type="entry name" value="THIOREDOXIN FAMILY PROTEIN"/>
    <property type="match status" value="1"/>
</dbReference>
<accession>A0A9D4U026</accession>
<dbReference type="CDD" id="cd03041">
    <property type="entry name" value="GST_N_2GST_N"/>
    <property type="match status" value="2"/>
</dbReference>
<dbReference type="Gene3D" id="3.40.30.10">
    <property type="entry name" value="Glutaredoxin"/>
    <property type="match status" value="2"/>
</dbReference>
<dbReference type="InterPro" id="IPR040079">
    <property type="entry name" value="Glutathione_S-Trfase"/>
</dbReference>
<evidence type="ECO:0000259" key="1">
    <source>
        <dbReference type="PROSITE" id="PS50404"/>
    </source>
</evidence>